<organism evidence="1">
    <name type="scientific">marine sediment metagenome</name>
    <dbReference type="NCBI Taxonomy" id="412755"/>
    <lineage>
        <taxon>unclassified sequences</taxon>
        <taxon>metagenomes</taxon>
        <taxon>ecological metagenomes</taxon>
    </lineage>
</organism>
<comment type="caution">
    <text evidence="1">The sequence shown here is derived from an EMBL/GenBank/DDBJ whole genome shotgun (WGS) entry which is preliminary data.</text>
</comment>
<proteinExistence type="predicted"/>
<dbReference type="AlphaFoldDB" id="X1UN70"/>
<evidence type="ECO:0000313" key="1">
    <source>
        <dbReference type="EMBL" id="GAJ01346.1"/>
    </source>
</evidence>
<protein>
    <submittedName>
        <fullName evidence="1">Uncharacterized protein</fullName>
    </submittedName>
</protein>
<reference evidence="1" key="1">
    <citation type="journal article" date="2014" name="Front. Microbiol.">
        <title>High frequency of phylogenetically diverse reductive dehalogenase-homologous genes in deep subseafloor sedimentary metagenomes.</title>
        <authorList>
            <person name="Kawai M."/>
            <person name="Futagami T."/>
            <person name="Toyoda A."/>
            <person name="Takaki Y."/>
            <person name="Nishi S."/>
            <person name="Hori S."/>
            <person name="Arai W."/>
            <person name="Tsubouchi T."/>
            <person name="Morono Y."/>
            <person name="Uchiyama I."/>
            <person name="Ito T."/>
            <person name="Fujiyama A."/>
            <person name="Inagaki F."/>
            <person name="Takami H."/>
        </authorList>
    </citation>
    <scope>NUCLEOTIDE SEQUENCE</scope>
    <source>
        <strain evidence="1">Expedition CK06-06</strain>
    </source>
</reference>
<gene>
    <name evidence="1" type="ORF">S12H4_28012</name>
</gene>
<sequence>TFMKLPLEIQVVITAYADTQARTIINEQIRDGELTVIDAKQKEDIICLVGSGLVYGLCCGHNWVAKHWTQWKTE</sequence>
<accession>X1UN70</accession>
<dbReference type="EMBL" id="BARW01016036">
    <property type="protein sequence ID" value="GAJ01346.1"/>
    <property type="molecule type" value="Genomic_DNA"/>
</dbReference>
<name>X1UN70_9ZZZZ</name>
<feature type="non-terminal residue" evidence="1">
    <location>
        <position position="1"/>
    </location>
</feature>